<dbReference type="RefSeq" id="WP_114310680.1">
    <property type="nucleotide sequence ID" value="NZ_QPJO01000005.1"/>
</dbReference>
<evidence type="ECO:0000256" key="4">
    <source>
        <dbReference type="ARBA" id="ARBA00022692"/>
    </source>
</evidence>
<keyword evidence="3" id="KW-1003">Cell membrane</keyword>
<evidence type="ECO:0000313" key="9">
    <source>
        <dbReference type="Proteomes" id="UP000253436"/>
    </source>
</evidence>
<evidence type="ECO:0000256" key="2">
    <source>
        <dbReference type="ARBA" id="ARBA00006679"/>
    </source>
</evidence>
<evidence type="ECO:0000256" key="7">
    <source>
        <dbReference type="SAM" id="Phobius"/>
    </source>
</evidence>
<comment type="subcellular location">
    <subcellularLocation>
        <location evidence="1">Cell membrane</location>
        <topology evidence="1">Multi-pass membrane protein</topology>
    </subcellularLocation>
</comment>
<comment type="similarity">
    <text evidence="2">Belongs to the DoxX family.</text>
</comment>
<dbReference type="Proteomes" id="UP000253436">
    <property type="component" value="Unassembled WGS sequence"/>
</dbReference>
<feature type="transmembrane region" description="Helical" evidence="7">
    <location>
        <begin position="54"/>
        <end position="75"/>
    </location>
</feature>
<keyword evidence="9" id="KW-1185">Reference proteome</keyword>
<accession>A0A368ZEC0</accession>
<comment type="caution">
    <text evidence="8">The sequence shown here is derived from an EMBL/GenBank/DDBJ whole genome shotgun (WGS) entry which is preliminary data.</text>
</comment>
<feature type="transmembrane region" description="Helical" evidence="7">
    <location>
        <begin position="82"/>
        <end position="100"/>
    </location>
</feature>
<dbReference type="GO" id="GO:0005886">
    <property type="term" value="C:plasma membrane"/>
    <property type="evidence" value="ECO:0007669"/>
    <property type="project" value="UniProtKB-SubCell"/>
</dbReference>
<name>A0A368ZEC0_9FLAO</name>
<dbReference type="EMBL" id="QPJO01000005">
    <property type="protein sequence ID" value="RCW90284.1"/>
    <property type="molecule type" value="Genomic_DNA"/>
</dbReference>
<dbReference type="InterPro" id="IPR032808">
    <property type="entry name" value="DoxX"/>
</dbReference>
<proteinExistence type="inferred from homology"/>
<sequence length="138" mass="15003">MHSLRSNRHRFLTDIGLLILRVFLGLGMCFGHGIGKWNTLFSGEELRFADPFGVGVLPSLVLAVFAEVICSLLLVLGLATRWALIPLIVTMLVAVFIVHIGDGFGVMEKGLLYGVGYITLLLTGPGRFSIDAFIGRNT</sequence>
<feature type="transmembrane region" description="Helical" evidence="7">
    <location>
        <begin position="12"/>
        <end position="34"/>
    </location>
</feature>
<organism evidence="8 9">
    <name type="scientific">Winogradskyella arenosi</name>
    <dbReference type="NCBI Taxonomy" id="533325"/>
    <lineage>
        <taxon>Bacteria</taxon>
        <taxon>Pseudomonadati</taxon>
        <taxon>Bacteroidota</taxon>
        <taxon>Flavobacteriia</taxon>
        <taxon>Flavobacteriales</taxon>
        <taxon>Flavobacteriaceae</taxon>
        <taxon>Winogradskyella</taxon>
    </lineage>
</organism>
<dbReference type="AlphaFoldDB" id="A0A368ZEC0"/>
<keyword evidence="6 7" id="KW-0472">Membrane</keyword>
<dbReference type="OrthoDB" id="9813193at2"/>
<evidence type="ECO:0000256" key="5">
    <source>
        <dbReference type="ARBA" id="ARBA00022989"/>
    </source>
</evidence>
<gene>
    <name evidence="8" type="ORF">DFQ08_105173</name>
</gene>
<evidence type="ECO:0000256" key="1">
    <source>
        <dbReference type="ARBA" id="ARBA00004651"/>
    </source>
</evidence>
<protein>
    <submittedName>
        <fullName evidence="8">Putative oxidoreductase</fullName>
    </submittedName>
</protein>
<dbReference type="PANTHER" id="PTHR33452">
    <property type="entry name" value="OXIDOREDUCTASE CATD-RELATED"/>
    <property type="match status" value="1"/>
</dbReference>
<keyword evidence="5 7" id="KW-1133">Transmembrane helix</keyword>
<dbReference type="PANTHER" id="PTHR33452:SF1">
    <property type="entry name" value="INNER MEMBRANE PROTEIN YPHA-RELATED"/>
    <property type="match status" value="1"/>
</dbReference>
<evidence type="ECO:0000256" key="3">
    <source>
        <dbReference type="ARBA" id="ARBA00022475"/>
    </source>
</evidence>
<evidence type="ECO:0000313" key="8">
    <source>
        <dbReference type="EMBL" id="RCW90284.1"/>
    </source>
</evidence>
<dbReference type="Pfam" id="PF07681">
    <property type="entry name" value="DoxX"/>
    <property type="match status" value="1"/>
</dbReference>
<feature type="transmembrane region" description="Helical" evidence="7">
    <location>
        <begin position="112"/>
        <end position="130"/>
    </location>
</feature>
<evidence type="ECO:0000256" key="6">
    <source>
        <dbReference type="ARBA" id="ARBA00023136"/>
    </source>
</evidence>
<keyword evidence="4 7" id="KW-0812">Transmembrane</keyword>
<reference evidence="8 9" key="1">
    <citation type="submission" date="2018-07" db="EMBL/GenBank/DDBJ databases">
        <title>Genomic Encyclopedia of Type Strains, Phase III (KMG-III): the genomes of soil and plant-associated and newly described type strains.</title>
        <authorList>
            <person name="Whitman W."/>
        </authorList>
    </citation>
    <scope>NUCLEOTIDE SEQUENCE [LARGE SCALE GENOMIC DNA]</scope>
    <source>
        <strain evidence="8 9">CECT 7958</strain>
    </source>
</reference>
<dbReference type="InterPro" id="IPR051907">
    <property type="entry name" value="DoxX-like_oxidoreductase"/>
</dbReference>